<evidence type="ECO:0000259" key="3">
    <source>
        <dbReference type="Pfam" id="PF01841"/>
    </source>
</evidence>
<gene>
    <name evidence="5" type="ORF">F7018_15810</name>
</gene>
<proteinExistence type="predicted"/>
<evidence type="ECO:0000313" key="5">
    <source>
        <dbReference type="EMBL" id="KAB1153949.1"/>
    </source>
</evidence>
<feature type="domain" description="Transglutaminase-like" evidence="3">
    <location>
        <begin position="304"/>
        <end position="408"/>
    </location>
</feature>
<keyword evidence="6" id="KW-1185">Reference proteome</keyword>
<evidence type="ECO:0000259" key="4">
    <source>
        <dbReference type="Pfam" id="PF12969"/>
    </source>
</evidence>
<dbReference type="RefSeq" id="WP_150901069.1">
    <property type="nucleotide sequence ID" value="NZ_WAAU01000030.1"/>
</dbReference>
<dbReference type="SUPFAM" id="SSF54001">
    <property type="entry name" value="Cysteine proteinases"/>
    <property type="match status" value="1"/>
</dbReference>
<feature type="domain" description="DUF3857" evidence="4">
    <location>
        <begin position="67"/>
        <end position="236"/>
    </location>
</feature>
<dbReference type="Gene3D" id="2.60.40.3140">
    <property type="match status" value="1"/>
</dbReference>
<comment type="caution">
    <text evidence="5">The sequence shown here is derived from an EMBL/GenBank/DDBJ whole genome shotgun (WGS) entry which is preliminary data.</text>
</comment>
<evidence type="ECO:0000256" key="1">
    <source>
        <dbReference type="SAM" id="Coils"/>
    </source>
</evidence>
<feature type="chain" id="PRO_5029734161" evidence="2">
    <location>
        <begin position="19"/>
        <end position="657"/>
    </location>
</feature>
<feature type="coiled-coil region" evidence="1">
    <location>
        <begin position="479"/>
        <end position="513"/>
    </location>
</feature>
<organism evidence="5 6">
    <name type="scientific">Tenacibaculum aiptasiae</name>
    <dbReference type="NCBI Taxonomy" id="426481"/>
    <lineage>
        <taxon>Bacteria</taxon>
        <taxon>Pseudomonadati</taxon>
        <taxon>Bacteroidota</taxon>
        <taxon>Flavobacteriia</taxon>
        <taxon>Flavobacteriales</taxon>
        <taxon>Flavobacteriaceae</taxon>
        <taxon>Tenacibaculum</taxon>
    </lineage>
</organism>
<keyword evidence="2" id="KW-0732">Signal</keyword>
<dbReference type="Pfam" id="PF01841">
    <property type="entry name" value="Transglut_core"/>
    <property type="match status" value="1"/>
</dbReference>
<feature type="signal peptide" evidence="2">
    <location>
        <begin position="1"/>
        <end position="18"/>
    </location>
</feature>
<dbReference type="InterPro" id="IPR002931">
    <property type="entry name" value="Transglutaminase-like"/>
</dbReference>
<name>A0A7J5A9W7_9FLAO</name>
<reference evidence="5 6" key="1">
    <citation type="submission" date="2019-09" db="EMBL/GenBank/DDBJ databases">
        <authorList>
            <person name="Cao W.R."/>
        </authorList>
    </citation>
    <scope>NUCLEOTIDE SEQUENCE [LARGE SCALE GENOMIC DNA]</scope>
    <source>
        <strain evidence="6">a4</strain>
    </source>
</reference>
<dbReference type="Pfam" id="PF12969">
    <property type="entry name" value="DUF3857"/>
    <property type="match status" value="1"/>
</dbReference>
<dbReference type="Gene3D" id="3.10.620.30">
    <property type="match status" value="1"/>
</dbReference>
<dbReference type="InterPro" id="IPR038765">
    <property type="entry name" value="Papain-like_cys_pep_sf"/>
</dbReference>
<sequence>MKKLLFILALMLSLKTTAQKVQFGKVSKEELEEKLYPSDSTIDATYLYKKRRTYFSYNINTGFKVITEYHERIKIYTKEGFDYANKKINYYHPITGDKESINHIKAYTFNLENGKIEKHKLLKKNIFEERLNKYRKQKKIAFPNIKKGSVIELKYTLTSPHWDIRTVNFQYKIPIKKLDINVVIPEYFIFNKISKGYYSVPLVESQKNGQISLGVNNKVSHNSTEYSFKQKNVPAINDNEPFSGYIDNYRGGIKFELSGTRFPNSFYKNYTTTWKDVCKTIYKSSSFGKELEKKNYYKDELTNLIKTSKNDFEKASLIFNFIKSKIKWNKYQSKYTDLGVKKAYKDGVGNSAEINLILTSMLRQAGLDANPVLVSTKSNGVPLFPTREGFNYVISKVNFPNEKYILLDATEKYSHANILPSRTLNWYGKEIFKDGVSKDVNLIPSLHTKNSNILYVKIGETGSIEGMYRKALTGHLAMFYRQKNNLKKDESQINSLEEKYNIEIDEFKVLNKKALNKPISQSIKFTGDSYIEEINNKLYFSPLFFLAMTENPFKTEERNFPVDYGMPWLDSFTISITIPEGYTIESHPKELAIGLPDNLGVFKYKISILGNKVKLSSITQINSNIISPQYYSSLKLFYKQLVEKQTEKIVLVKKAKS</sequence>
<keyword evidence="1" id="KW-0175">Coiled coil</keyword>
<dbReference type="InterPro" id="IPR024618">
    <property type="entry name" value="DUF3857"/>
</dbReference>
<protein>
    <submittedName>
        <fullName evidence="5">DUF3857 domain-containing protein</fullName>
    </submittedName>
</protein>
<evidence type="ECO:0000256" key="2">
    <source>
        <dbReference type="SAM" id="SignalP"/>
    </source>
</evidence>
<dbReference type="Gene3D" id="2.60.120.1130">
    <property type="match status" value="1"/>
</dbReference>
<dbReference type="Proteomes" id="UP000467305">
    <property type="component" value="Unassembled WGS sequence"/>
</dbReference>
<evidence type="ECO:0000313" key="6">
    <source>
        <dbReference type="Proteomes" id="UP000467305"/>
    </source>
</evidence>
<dbReference type="OrthoDB" id="98874at2"/>
<accession>A0A7J5A9W7</accession>
<dbReference type="EMBL" id="WAAU01000030">
    <property type="protein sequence ID" value="KAB1153949.1"/>
    <property type="molecule type" value="Genomic_DNA"/>
</dbReference>
<dbReference type="AlphaFoldDB" id="A0A7J5A9W7"/>